<gene>
    <name evidence="1" type="ORF">XBFM1_190009</name>
</gene>
<evidence type="ECO:0000313" key="2">
    <source>
        <dbReference type="Proteomes" id="UP000028487"/>
    </source>
</evidence>
<comment type="caution">
    <text evidence="1">The sequence shown here is derived from an EMBL/GenBank/DDBJ whole genome shotgun (WGS) entry which is preliminary data.</text>
</comment>
<proteinExistence type="predicted"/>
<dbReference type="Proteomes" id="UP000028487">
    <property type="component" value="Unassembled WGS sequence"/>
</dbReference>
<sequence length="54" mass="5813">MNTQDNKPETPAAKEDEFSDAAITGKGAAMRNNANNIFGFGNKHTNFLNSHFGA</sequence>
<evidence type="ECO:0000313" key="1">
    <source>
        <dbReference type="EMBL" id="CDH00806.1"/>
    </source>
</evidence>
<dbReference type="EMBL" id="CBSV010000101">
    <property type="protein sequence ID" value="CDH00806.1"/>
    <property type="molecule type" value="Genomic_DNA"/>
</dbReference>
<protein>
    <submittedName>
        <fullName evidence="1">Uncharacterized protein</fullName>
    </submittedName>
</protein>
<dbReference type="AlphaFoldDB" id="A0A077NTA8"/>
<dbReference type="HOGENOM" id="CLU_2978257_0_0_6"/>
<name>A0A077NTA8_XENBV</name>
<reference evidence="1" key="1">
    <citation type="submission" date="2013-07" db="EMBL/GenBank/DDBJ databases">
        <title>Sub-species coevolution in mutualistic symbiosis.</title>
        <authorList>
            <person name="Murfin K."/>
            <person name="Klassen J."/>
            <person name="Lee M."/>
            <person name="Forst S."/>
            <person name="Stock P."/>
            <person name="Goodrich-Blair H."/>
        </authorList>
    </citation>
    <scope>NUCLEOTIDE SEQUENCE [LARGE SCALE GENOMIC DNA]</scope>
    <source>
        <strain evidence="1">Feltiae Moldova</strain>
    </source>
</reference>
<accession>A0A077NTA8</accession>
<organism evidence="1 2">
    <name type="scientific">Xenorhabdus bovienii str. feltiae Moldova</name>
    <dbReference type="NCBI Taxonomy" id="1398200"/>
    <lineage>
        <taxon>Bacteria</taxon>
        <taxon>Pseudomonadati</taxon>
        <taxon>Pseudomonadota</taxon>
        <taxon>Gammaproteobacteria</taxon>
        <taxon>Enterobacterales</taxon>
        <taxon>Morganellaceae</taxon>
        <taxon>Xenorhabdus</taxon>
    </lineage>
</organism>
<dbReference type="RefSeq" id="WP_196244106.1">
    <property type="nucleotide sequence ID" value="NZ_CAWLWD010000017.1"/>
</dbReference>